<evidence type="ECO:0000313" key="2">
    <source>
        <dbReference type="Proteomes" id="UP000234681"/>
    </source>
</evidence>
<accession>A6JL70</accession>
<organism evidence="1 2">
    <name type="scientific">Rattus norvegicus</name>
    <name type="common">Rat</name>
    <dbReference type="NCBI Taxonomy" id="10116"/>
    <lineage>
        <taxon>Eukaryota</taxon>
        <taxon>Metazoa</taxon>
        <taxon>Chordata</taxon>
        <taxon>Craniata</taxon>
        <taxon>Vertebrata</taxon>
        <taxon>Euteleostomi</taxon>
        <taxon>Mammalia</taxon>
        <taxon>Eutheria</taxon>
        <taxon>Euarchontoglires</taxon>
        <taxon>Glires</taxon>
        <taxon>Rodentia</taxon>
        <taxon>Myomorpha</taxon>
        <taxon>Muroidea</taxon>
        <taxon>Muridae</taxon>
        <taxon>Murinae</taxon>
        <taxon>Rattus</taxon>
    </lineage>
</organism>
<sequence length="51" mass="5371">MQGPSGTQALNSACFPGSLLAPGTPDSIFTYNIAFLLGGHHGTRDCRLCLY</sequence>
<name>A6JL70_RAT</name>
<dbReference type="AlphaFoldDB" id="A6JL70"/>
<dbReference type="Proteomes" id="UP000234681">
    <property type="component" value="Chromosome 11"/>
</dbReference>
<reference evidence="2" key="1">
    <citation type="submission" date="2005-09" db="EMBL/GenBank/DDBJ databases">
        <authorList>
            <person name="Mural R.J."/>
            <person name="Li P.W."/>
            <person name="Adams M.D."/>
            <person name="Amanatides P.G."/>
            <person name="Baden-Tillson H."/>
            <person name="Barnstead M."/>
            <person name="Chin S.H."/>
            <person name="Dew I."/>
            <person name="Evans C.A."/>
            <person name="Ferriera S."/>
            <person name="Flanigan M."/>
            <person name="Fosler C."/>
            <person name="Glodek A."/>
            <person name="Gu Z."/>
            <person name="Holt R.A."/>
            <person name="Jennings D."/>
            <person name="Kraft C.L."/>
            <person name="Lu F."/>
            <person name="Nguyen T."/>
            <person name="Nusskern D.R."/>
            <person name="Pfannkoch C.M."/>
            <person name="Sitter C."/>
            <person name="Sutton G.G."/>
            <person name="Venter J.C."/>
            <person name="Wang Z."/>
            <person name="Woodage T."/>
            <person name="Zheng X.H."/>
            <person name="Zhong F."/>
        </authorList>
    </citation>
    <scope>NUCLEOTIDE SEQUENCE [LARGE SCALE GENOMIC DNA]</scope>
    <source>
        <strain>BN</strain>
        <strain evidence="2">Sprague-Dawley</strain>
    </source>
</reference>
<protein>
    <submittedName>
        <fullName evidence="1">RCG58645</fullName>
    </submittedName>
</protein>
<evidence type="ECO:0000313" key="1">
    <source>
        <dbReference type="EMBL" id="EDM10635.1"/>
    </source>
</evidence>
<proteinExistence type="predicted"/>
<dbReference type="EMBL" id="CH473989">
    <property type="protein sequence ID" value="EDM10635.1"/>
    <property type="molecule type" value="Genomic_DNA"/>
</dbReference>
<gene>
    <name evidence="1" type="ORF">rCG_58645</name>
</gene>